<evidence type="ECO:0000256" key="5">
    <source>
        <dbReference type="ARBA" id="ARBA00022963"/>
    </source>
</evidence>
<feature type="domain" description="PLD phosphodiesterase" evidence="7">
    <location>
        <begin position="302"/>
        <end position="328"/>
    </location>
</feature>
<dbReference type="PANTHER" id="PTHR43856">
    <property type="entry name" value="CARDIOLIPIN HYDROLASE"/>
    <property type="match status" value="1"/>
</dbReference>
<evidence type="ECO:0000256" key="4">
    <source>
        <dbReference type="ARBA" id="ARBA00022801"/>
    </source>
</evidence>
<dbReference type="EC" id="3.1.4.4" evidence="3"/>
<dbReference type="InterPro" id="IPR001736">
    <property type="entry name" value="PLipase_D/transphosphatidylase"/>
</dbReference>
<comment type="similarity">
    <text evidence="2">Belongs to the phospholipase D family.</text>
</comment>
<protein>
    <recommendedName>
        <fullName evidence="3">phospholipase D</fullName>
        <ecNumber evidence="3">3.1.4.4</ecNumber>
    </recommendedName>
</protein>
<reference evidence="8 9" key="1">
    <citation type="submission" date="2016-10" db="EMBL/GenBank/DDBJ databases">
        <authorList>
            <person name="de Groot N.N."/>
        </authorList>
    </citation>
    <scope>NUCLEOTIDE SEQUENCE [LARGE SCALE GENOMIC DNA]</scope>
    <source>
        <strain evidence="8 9">LMG 2158</strain>
    </source>
</reference>
<dbReference type="EMBL" id="LT629972">
    <property type="protein sequence ID" value="SEI17565.1"/>
    <property type="molecule type" value="Genomic_DNA"/>
</dbReference>
<dbReference type="SUPFAM" id="SSF56024">
    <property type="entry name" value="Phospholipase D/nuclease"/>
    <property type="match status" value="2"/>
</dbReference>
<dbReference type="GO" id="GO:0016891">
    <property type="term" value="F:RNA endonuclease activity producing 5'-phosphomonoesters, hydrolytic mechanism"/>
    <property type="evidence" value="ECO:0007669"/>
    <property type="project" value="TreeGrafter"/>
</dbReference>
<keyword evidence="4" id="KW-0378">Hydrolase</keyword>
<comment type="catalytic activity">
    <reaction evidence="1">
        <text>a 1,2-diacyl-sn-glycero-3-phosphocholine + H2O = a 1,2-diacyl-sn-glycero-3-phosphate + choline + H(+)</text>
        <dbReference type="Rhea" id="RHEA:14445"/>
        <dbReference type="ChEBI" id="CHEBI:15354"/>
        <dbReference type="ChEBI" id="CHEBI:15377"/>
        <dbReference type="ChEBI" id="CHEBI:15378"/>
        <dbReference type="ChEBI" id="CHEBI:57643"/>
        <dbReference type="ChEBI" id="CHEBI:58608"/>
        <dbReference type="EC" id="3.1.4.4"/>
    </reaction>
</comment>
<dbReference type="InterPro" id="IPR025202">
    <property type="entry name" value="PLD-like_dom"/>
</dbReference>
<name>A0A1H6NNQ8_9PSED</name>
<keyword evidence="6" id="KW-0443">Lipid metabolism</keyword>
<evidence type="ECO:0000256" key="2">
    <source>
        <dbReference type="ARBA" id="ARBA00008664"/>
    </source>
</evidence>
<dbReference type="GO" id="GO:0006793">
    <property type="term" value="P:phosphorus metabolic process"/>
    <property type="evidence" value="ECO:0007669"/>
    <property type="project" value="UniProtKB-ARBA"/>
</dbReference>
<evidence type="ECO:0000259" key="7">
    <source>
        <dbReference type="PROSITE" id="PS50035"/>
    </source>
</evidence>
<dbReference type="OrthoDB" id="9177120at2"/>
<dbReference type="Pfam" id="PF13091">
    <property type="entry name" value="PLDc_2"/>
    <property type="match status" value="2"/>
</dbReference>
<dbReference type="Proteomes" id="UP000182272">
    <property type="component" value="Chromosome I"/>
</dbReference>
<organism evidence="8 9">
    <name type="scientific">Pseudomonas asplenii</name>
    <dbReference type="NCBI Taxonomy" id="53407"/>
    <lineage>
        <taxon>Bacteria</taxon>
        <taxon>Pseudomonadati</taxon>
        <taxon>Pseudomonadota</taxon>
        <taxon>Gammaproteobacteria</taxon>
        <taxon>Pseudomonadales</taxon>
        <taxon>Pseudomonadaceae</taxon>
        <taxon>Pseudomonas</taxon>
    </lineage>
</organism>
<dbReference type="GO" id="GO:0004630">
    <property type="term" value="F:phospholipase D activity"/>
    <property type="evidence" value="ECO:0007669"/>
    <property type="project" value="UniProtKB-EC"/>
</dbReference>
<dbReference type="Gene3D" id="3.30.870.10">
    <property type="entry name" value="Endonuclease Chain A"/>
    <property type="match status" value="2"/>
</dbReference>
<evidence type="ECO:0000256" key="1">
    <source>
        <dbReference type="ARBA" id="ARBA00000798"/>
    </source>
</evidence>
<accession>A0A1H6NNQ8</accession>
<evidence type="ECO:0000313" key="9">
    <source>
        <dbReference type="Proteomes" id="UP000182272"/>
    </source>
</evidence>
<dbReference type="AlphaFoldDB" id="A0A1H6NNQ8"/>
<dbReference type="GO" id="GO:0016042">
    <property type="term" value="P:lipid catabolic process"/>
    <property type="evidence" value="ECO:0007669"/>
    <property type="project" value="UniProtKB-KW"/>
</dbReference>
<proteinExistence type="inferred from homology"/>
<evidence type="ECO:0000313" key="8">
    <source>
        <dbReference type="EMBL" id="SEI17565.1"/>
    </source>
</evidence>
<keyword evidence="5" id="KW-0442">Lipid degradation</keyword>
<evidence type="ECO:0000256" key="3">
    <source>
        <dbReference type="ARBA" id="ARBA00012027"/>
    </source>
</evidence>
<dbReference type="PANTHER" id="PTHR43856:SF1">
    <property type="entry name" value="MITOCHONDRIAL CARDIOLIPIN HYDROLASE"/>
    <property type="match status" value="1"/>
</dbReference>
<sequence>MIIDSLPCQTVVDRTHEPLGAGWLRRAPTLPEQHEHVSSHVWRTGANLQFRDTLVQAIDQASEHVLLCSFLLADAPLADALIRASERGVRVYIITACEQRLGKLVPDEDDFGKRMVEQHKALLAQLAGKVRLRSAEHVHAKFLVIDALAHKTPRAWLSTANLNKALQESIELGVQLEENNARALAECFNWAFWCEARRELHGANRLVEIKAPPVAPRRPSHEQVLATLQGSFELREAVIAMIRGAHYEILASSYGLDADHAVINELILAAKRGVRVKLLTRPRPAVANAVAKLSAAGIQVLAHDKLHAKALVVDGEALVMTANFDAFGLDEGFEVGVKLATEHAAAVEQSLRDWIDCFPWVYKANTTRGEHLGEFCPADKGLRDGVVNVVQYREQKLADVEARDALSLESTPAPQVQPADAPGELAQKVTQHWSVTAPRLPLGAIEMKQPRHKDESKPRNLATQPIAVYQHKGTKYIVVNRTQEQEQVRDLAQQLGARLVLEHA</sequence>
<evidence type="ECO:0000256" key="6">
    <source>
        <dbReference type="ARBA" id="ARBA00023098"/>
    </source>
</evidence>
<gene>
    <name evidence="8" type="ORF">SAMN05216581_3406</name>
</gene>
<dbReference type="RefSeq" id="WP_029530689.1">
    <property type="nucleotide sequence ID" value="NZ_LT629972.1"/>
</dbReference>
<dbReference type="InterPro" id="IPR051406">
    <property type="entry name" value="PLD_domain"/>
</dbReference>
<dbReference type="PROSITE" id="PS50035">
    <property type="entry name" value="PLD"/>
    <property type="match status" value="1"/>
</dbReference>